<dbReference type="EMBL" id="OCNH01000008">
    <property type="protein sequence ID" value="SOD98305.1"/>
    <property type="molecule type" value="Genomic_DNA"/>
</dbReference>
<name>A0A286GRV7_9BACT</name>
<proteinExistence type="predicted"/>
<dbReference type="Proteomes" id="UP000219452">
    <property type="component" value="Unassembled WGS sequence"/>
</dbReference>
<keyword evidence="2" id="KW-1185">Reference proteome</keyword>
<sequence>MEVLKSGIFQTDSELVIDEYNNNLNYTIEYNHKVRKEYCILYFSSNNIYYPNNEAEFIKSIIENNKFELYKNRIAKGHKHIFFRDIKKQWYLTGINNDINDPIKLLEFIRNETLGYKNIFVGSSAGGFISVILGQQLNAERIYSFNGQFEIMTLAKKINAPYKNPILSESLTNFKLLPFYDTKNFITNPETIYYFHSSKSSWDIEQYKHISNLKINLISFKTSNHGIPFLKNNLNVIINLTPNKLKNLVGRDFHPLLFSLRVVGLKKTMQALIAVLKVLLRKFKFFSV</sequence>
<reference evidence="2" key="1">
    <citation type="submission" date="2017-09" db="EMBL/GenBank/DDBJ databases">
        <authorList>
            <person name="Varghese N."/>
            <person name="Submissions S."/>
        </authorList>
    </citation>
    <scope>NUCLEOTIDE SEQUENCE [LARGE SCALE GENOMIC DNA]</scope>
    <source>
        <strain evidence="2">DSM 29961</strain>
    </source>
</reference>
<dbReference type="OrthoDB" id="7867880at2"/>
<organism evidence="1 2">
    <name type="scientific">Spirosoma fluviale</name>
    <dbReference type="NCBI Taxonomy" id="1597977"/>
    <lineage>
        <taxon>Bacteria</taxon>
        <taxon>Pseudomonadati</taxon>
        <taxon>Bacteroidota</taxon>
        <taxon>Cytophagia</taxon>
        <taxon>Cytophagales</taxon>
        <taxon>Cytophagaceae</taxon>
        <taxon>Spirosoma</taxon>
    </lineage>
</organism>
<gene>
    <name evidence="1" type="ORF">SAMN06269250_6018</name>
</gene>
<evidence type="ECO:0000313" key="1">
    <source>
        <dbReference type="EMBL" id="SOD98305.1"/>
    </source>
</evidence>
<protein>
    <submittedName>
        <fullName evidence="1">Uncharacterized protein</fullName>
    </submittedName>
</protein>
<accession>A0A286GRV7</accession>
<evidence type="ECO:0000313" key="2">
    <source>
        <dbReference type="Proteomes" id="UP000219452"/>
    </source>
</evidence>
<dbReference type="AlphaFoldDB" id="A0A286GRV7"/>
<dbReference type="RefSeq" id="WP_097131169.1">
    <property type="nucleotide sequence ID" value="NZ_OCNH01000008.1"/>
</dbReference>